<evidence type="ECO:0000259" key="1">
    <source>
        <dbReference type="Pfam" id="PF20150"/>
    </source>
</evidence>
<accession>A0A8H4U2Z5</accession>
<reference evidence="2" key="2">
    <citation type="submission" date="2020-05" db="EMBL/GenBank/DDBJ databases">
        <authorList>
            <person name="Kim H.-S."/>
            <person name="Proctor R.H."/>
            <person name="Brown D.W."/>
        </authorList>
    </citation>
    <scope>NUCLEOTIDE SEQUENCE</scope>
    <source>
        <strain evidence="2">NRRL 20472</strain>
    </source>
</reference>
<evidence type="ECO:0000313" key="2">
    <source>
        <dbReference type="EMBL" id="KAF4968727.1"/>
    </source>
</evidence>
<dbReference type="Proteomes" id="UP000622797">
    <property type="component" value="Unassembled WGS sequence"/>
</dbReference>
<dbReference type="AlphaFoldDB" id="A0A8H4U2Z5"/>
<gene>
    <name evidence="2" type="ORF">FSARC_3944</name>
</gene>
<comment type="caution">
    <text evidence="2">The sequence shown here is derived from an EMBL/GenBank/DDBJ whole genome shotgun (WGS) entry which is preliminary data.</text>
</comment>
<dbReference type="EMBL" id="JABEXW010000189">
    <property type="protein sequence ID" value="KAF4968727.1"/>
    <property type="molecule type" value="Genomic_DNA"/>
</dbReference>
<protein>
    <recommendedName>
        <fullName evidence="1">2EXR domain-containing protein</fullName>
    </recommendedName>
</protein>
<keyword evidence="3" id="KW-1185">Reference proteome</keyword>
<dbReference type="OrthoDB" id="5242916at2759"/>
<dbReference type="Pfam" id="PF20150">
    <property type="entry name" value="2EXR"/>
    <property type="match status" value="1"/>
</dbReference>
<evidence type="ECO:0000313" key="3">
    <source>
        <dbReference type="Proteomes" id="UP000622797"/>
    </source>
</evidence>
<dbReference type="InterPro" id="IPR045518">
    <property type="entry name" value="2EXR"/>
</dbReference>
<feature type="domain" description="2EXR" evidence="1">
    <location>
        <begin position="3"/>
        <end position="98"/>
    </location>
</feature>
<proteinExistence type="predicted"/>
<sequence>MSFRHFGNLPLELQIKIWQAYTHPGPAMHIFDVCFPSWKGEGRAERSFEVQKKDKAGEAKFNKYKKTVFLDRLDSVSGRVIFDPSMYHATASSRLISRIADQTVRETEARQELNEINLPGRAQKISIPSSDVLMLRFREEPADHNDLATETLLCPPPIKDILENQWSSEMASALQNAKRVAIDVAETWATGLYGELGLEEIAFFACTIQKGLEVLYLVDDCTGRCKQCGRPNVKMDEIRTRDALWKGLRTKNTDDQERPGDIVNAVSRRYVEARNLKALGWEEEHPSYIFACMIDAAIKSQQEGADRGTFKGVRVLVVEDEV</sequence>
<name>A0A8H4U2Z5_9HYPO</name>
<reference evidence="2" key="1">
    <citation type="journal article" date="2020" name="BMC Genomics">
        <title>Correction to: Identification and distribution of gene clusters required for synthesis of sphingolipid metabolism inhibitors in diverse species of the filamentous fungus Fusarium.</title>
        <authorList>
            <person name="Kim H.S."/>
            <person name="Lohmar J.M."/>
            <person name="Busman M."/>
            <person name="Brown D.W."/>
            <person name="Naumann T.A."/>
            <person name="Divon H.H."/>
            <person name="Lysoe E."/>
            <person name="Uhlig S."/>
            <person name="Proctor R.H."/>
        </authorList>
    </citation>
    <scope>NUCLEOTIDE SEQUENCE</scope>
    <source>
        <strain evidence="2">NRRL 20472</strain>
    </source>
</reference>
<organism evidence="2 3">
    <name type="scientific">Fusarium sarcochroum</name>
    <dbReference type="NCBI Taxonomy" id="1208366"/>
    <lineage>
        <taxon>Eukaryota</taxon>
        <taxon>Fungi</taxon>
        <taxon>Dikarya</taxon>
        <taxon>Ascomycota</taxon>
        <taxon>Pezizomycotina</taxon>
        <taxon>Sordariomycetes</taxon>
        <taxon>Hypocreomycetidae</taxon>
        <taxon>Hypocreales</taxon>
        <taxon>Nectriaceae</taxon>
        <taxon>Fusarium</taxon>
        <taxon>Fusarium lateritium species complex</taxon>
    </lineage>
</organism>